<accession>A0ABR2JPX8</accession>
<dbReference type="EMBL" id="JAPFFF010000010">
    <property type="protein sequence ID" value="KAK8880838.1"/>
    <property type="molecule type" value="Genomic_DNA"/>
</dbReference>
<comment type="caution">
    <text evidence="1">The sequence shown here is derived from an EMBL/GenBank/DDBJ whole genome shotgun (WGS) entry which is preliminary data.</text>
</comment>
<dbReference type="Proteomes" id="UP001470230">
    <property type="component" value="Unassembled WGS sequence"/>
</dbReference>
<protein>
    <submittedName>
        <fullName evidence="1">Uncharacterized protein</fullName>
    </submittedName>
</protein>
<proteinExistence type="predicted"/>
<keyword evidence="2" id="KW-1185">Reference proteome</keyword>
<name>A0ABR2JPX8_9EUKA</name>
<evidence type="ECO:0000313" key="2">
    <source>
        <dbReference type="Proteomes" id="UP001470230"/>
    </source>
</evidence>
<organism evidence="1 2">
    <name type="scientific">Tritrichomonas musculus</name>
    <dbReference type="NCBI Taxonomy" id="1915356"/>
    <lineage>
        <taxon>Eukaryota</taxon>
        <taxon>Metamonada</taxon>
        <taxon>Parabasalia</taxon>
        <taxon>Tritrichomonadida</taxon>
        <taxon>Tritrichomonadidae</taxon>
        <taxon>Tritrichomonas</taxon>
    </lineage>
</organism>
<evidence type="ECO:0000313" key="1">
    <source>
        <dbReference type="EMBL" id="KAK8880838.1"/>
    </source>
</evidence>
<reference evidence="1 2" key="1">
    <citation type="submission" date="2024-04" db="EMBL/GenBank/DDBJ databases">
        <title>Tritrichomonas musculus Genome.</title>
        <authorList>
            <person name="Alves-Ferreira E."/>
            <person name="Grigg M."/>
            <person name="Lorenzi H."/>
            <person name="Galac M."/>
        </authorList>
    </citation>
    <scope>NUCLEOTIDE SEQUENCE [LARGE SCALE GENOMIC DNA]</scope>
    <source>
        <strain evidence="1 2">EAF2021</strain>
    </source>
</reference>
<sequence length="88" mass="10043">MASMRFRRGITDRMKQMLAVIRKEQLESRACGLPELTQKDGQLCADGCPNPALSVSAVIDILYDYSTYTEDDVISWDCFENMEEEDID</sequence>
<gene>
    <name evidence="1" type="ORF">M9Y10_003532</name>
</gene>